<dbReference type="GO" id="GO:0004065">
    <property type="term" value="F:arylsulfatase activity"/>
    <property type="evidence" value="ECO:0007669"/>
    <property type="project" value="TreeGrafter"/>
</dbReference>
<protein>
    <recommendedName>
        <fullName evidence="3">Sulfatase N-terminal domain-containing protein</fullName>
    </recommendedName>
</protein>
<dbReference type="Gene3D" id="3.40.720.10">
    <property type="entry name" value="Alkaline Phosphatase, subunit A"/>
    <property type="match status" value="1"/>
</dbReference>
<evidence type="ECO:0000259" key="3">
    <source>
        <dbReference type="Pfam" id="PF00884"/>
    </source>
</evidence>
<name>A0A381V403_9ZZZZ</name>
<dbReference type="CDD" id="cd16031">
    <property type="entry name" value="G6S_like"/>
    <property type="match status" value="1"/>
</dbReference>
<dbReference type="AlphaFoldDB" id="A0A381V403"/>
<evidence type="ECO:0000256" key="1">
    <source>
        <dbReference type="ARBA" id="ARBA00008779"/>
    </source>
</evidence>
<gene>
    <name evidence="4" type="ORF">METZ01_LOCUS87362</name>
</gene>
<dbReference type="EMBL" id="UINC01007665">
    <property type="protein sequence ID" value="SVA34508.1"/>
    <property type="molecule type" value="Genomic_DNA"/>
</dbReference>
<dbReference type="SUPFAM" id="SSF53649">
    <property type="entry name" value="Alkaline phosphatase-like"/>
    <property type="match status" value="1"/>
</dbReference>
<accession>A0A381V403</accession>
<evidence type="ECO:0000313" key="4">
    <source>
        <dbReference type="EMBL" id="SVA34508.1"/>
    </source>
</evidence>
<proteinExistence type="inferred from homology"/>
<organism evidence="4">
    <name type="scientific">marine metagenome</name>
    <dbReference type="NCBI Taxonomy" id="408172"/>
    <lineage>
        <taxon>unclassified sequences</taxon>
        <taxon>metagenomes</taxon>
        <taxon>ecological metagenomes</taxon>
    </lineage>
</organism>
<keyword evidence="2" id="KW-0378">Hydrolase</keyword>
<dbReference type="InterPro" id="IPR000917">
    <property type="entry name" value="Sulfatase_N"/>
</dbReference>
<dbReference type="Pfam" id="PF00884">
    <property type="entry name" value="Sulfatase"/>
    <property type="match status" value="1"/>
</dbReference>
<dbReference type="PANTHER" id="PTHR42693">
    <property type="entry name" value="ARYLSULFATASE FAMILY MEMBER"/>
    <property type="match status" value="1"/>
</dbReference>
<dbReference type="PANTHER" id="PTHR42693:SF53">
    <property type="entry name" value="ENDO-4-O-SULFATASE"/>
    <property type="match status" value="1"/>
</dbReference>
<sequence>MTRSNPLIALLLTATMAVSSSTAAKPQLDGTSRLPNILFFFADDQRNDTLSCAGHAIVETPTIDRLAANGVRFENMFVTRSTCWASRTTILTGLTSRSSVEPNQSDRVRPEALTELFPDLLRDAGYRTGLFGKWHAKMPKGFKPQDHFDEFEKIFRNPYFKTMPDGSKRHTTELIGDRGIAFLKSHRGKESPFCLNLWFNAGHAEDRDREPGAGHYPWPKAMDGKYDDLKIPAPRLSDPAIFEAHPEFFKISNHRERFHWRWDTPEKYQLNMRAYFRMLSGVDHVMARVLQTLKEEGLAENTIVVYVADNGYYMGDRGFAGKWSHHEQSQRVPLVIFDPRQPKQHRGRTVDTMALNLDLPATFLDWAGVPVPASYQGASLKPMIEGKATPETWRKDFFCEHFNPRYSMSWEGVRGPRFKYARYVDQKPAYEFLHDLKDDPDELVNLATNPEYAAQLKLMRQRTDALAEGYVNALN</sequence>
<dbReference type="InterPro" id="IPR050738">
    <property type="entry name" value="Sulfatase"/>
</dbReference>
<dbReference type="InterPro" id="IPR017850">
    <property type="entry name" value="Alkaline_phosphatase_core_sf"/>
</dbReference>
<feature type="domain" description="Sulfatase N-terminal" evidence="3">
    <location>
        <begin position="35"/>
        <end position="369"/>
    </location>
</feature>
<evidence type="ECO:0000256" key="2">
    <source>
        <dbReference type="ARBA" id="ARBA00022801"/>
    </source>
</evidence>
<reference evidence="4" key="1">
    <citation type="submission" date="2018-05" db="EMBL/GenBank/DDBJ databases">
        <authorList>
            <person name="Lanie J.A."/>
            <person name="Ng W.-L."/>
            <person name="Kazmierczak K.M."/>
            <person name="Andrzejewski T.M."/>
            <person name="Davidsen T.M."/>
            <person name="Wayne K.J."/>
            <person name="Tettelin H."/>
            <person name="Glass J.I."/>
            <person name="Rusch D."/>
            <person name="Podicherti R."/>
            <person name="Tsui H.-C.T."/>
            <person name="Winkler M.E."/>
        </authorList>
    </citation>
    <scope>NUCLEOTIDE SEQUENCE</scope>
</reference>
<comment type="similarity">
    <text evidence="1">Belongs to the sulfatase family.</text>
</comment>